<dbReference type="SUPFAM" id="SSF55347">
    <property type="entry name" value="Glyceraldehyde-3-phosphate dehydrogenase-like, C-terminal domain"/>
    <property type="match status" value="1"/>
</dbReference>
<dbReference type="InterPro" id="IPR022674">
    <property type="entry name" value="G6P_DH_NAD-bd"/>
</dbReference>
<keyword evidence="12" id="KW-1185">Reference proteome</keyword>
<name>A0AAW1PXW2_9CHLO</name>
<keyword evidence="6 8" id="KW-0119">Carbohydrate metabolism</keyword>
<keyword evidence="4 8" id="KW-0521">NADP</keyword>
<evidence type="ECO:0000256" key="4">
    <source>
        <dbReference type="ARBA" id="ARBA00022857"/>
    </source>
</evidence>
<sequence length="446" mass="49440">MFDGGRAGSQRRSGQEKDISCPIHLVSSRLLAKRGGDHRGPYDSHEGFQQLQTAIQKWEDSHQAHPHGRLFYLALPPSVYPEVCKGLHDNCPAAPGAEGGFTRLVVEKPFGFDLDSSEVLAGKLGALYPEEQLYRIDHYLGKEMMQNMLTLRFANTFFSPCWNNTCVANVQISFKEPFGTEGRGGYFDQFGIIRDVIQNHLMQVMALVAMEKPVSLSADDIRDEKVKLLRCVHPVSASEAVLGQYTASGDQPGYLDDPTVPTGSRTPTFAATVLHIQNDRWAGVPFVLKAGKALNERKAEIRLQFKPPGVALHAQKADELRNELVVRLQPDEAIYMKVVVKKPGLQMDTVISELDLSYKQRYSDTYIPEAYERLILDAVHGDQQHFVRRDELRAAWAVFTPLLHAIDSGAISPLPYPAGSRGPGPADELIAKAGFVKNAAYSWKAG</sequence>
<dbReference type="EMBL" id="JALJOR010000008">
    <property type="protein sequence ID" value="KAK9813245.1"/>
    <property type="molecule type" value="Genomic_DNA"/>
</dbReference>
<dbReference type="Gene3D" id="3.40.50.720">
    <property type="entry name" value="NAD(P)-binding Rossmann-like Domain"/>
    <property type="match status" value="1"/>
</dbReference>
<protein>
    <recommendedName>
        <fullName evidence="8">Glucose-6-phosphate 1-dehydrogenase</fullName>
        <ecNumber evidence="8">1.1.1.49</ecNumber>
    </recommendedName>
</protein>
<dbReference type="Gene3D" id="3.30.360.10">
    <property type="entry name" value="Dihydrodipicolinate Reductase, domain 2"/>
    <property type="match status" value="1"/>
</dbReference>
<dbReference type="Proteomes" id="UP001489004">
    <property type="component" value="Unassembled WGS sequence"/>
</dbReference>
<accession>A0AAW1PXW2</accession>
<dbReference type="InterPro" id="IPR019796">
    <property type="entry name" value="G6P_DH_AS"/>
</dbReference>
<dbReference type="PRINTS" id="PR00079">
    <property type="entry name" value="G6PDHDRGNASE"/>
</dbReference>
<evidence type="ECO:0000256" key="2">
    <source>
        <dbReference type="ARBA" id="ARBA00009975"/>
    </source>
</evidence>
<comment type="similarity">
    <text evidence="2 8">Belongs to the glucose-6-phosphate dehydrogenase family.</text>
</comment>
<evidence type="ECO:0000259" key="9">
    <source>
        <dbReference type="Pfam" id="PF00479"/>
    </source>
</evidence>
<gene>
    <name evidence="11" type="ORF">WJX72_011396</name>
</gene>
<dbReference type="SUPFAM" id="SSF51735">
    <property type="entry name" value="NAD(P)-binding Rossmann-fold domains"/>
    <property type="match status" value="1"/>
</dbReference>
<dbReference type="PANTHER" id="PTHR23429">
    <property type="entry name" value="GLUCOSE-6-PHOSPHATE 1-DEHYDROGENASE G6PD"/>
    <property type="match status" value="1"/>
</dbReference>
<evidence type="ECO:0000313" key="11">
    <source>
        <dbReference type="EMBL" id="KAK9813245.1"/>
    </source>
</evidence>
<dbReference type="InterPro" id="IPR001282">
    <property type="entry name" value="G6P_DH"/>
</dbReference>
<dbReference type="GO" id="GO:0005829">
    <property type="term" value="C:cytosol"/>
    <property type="evidence" value="ECO:0007669"/>
    <property type="project" value="TreeGrafter"/>
</dbReference>
<evidence type="ECO:0000256" key="1">
    <source>
        <dbReference type="ARBA" id="ARBA00004937"/>
    </source>
</evidence>
<dbReference type="AlphaFoldDB" id="A0AAW1PXW2"/>
<evidence type="ECO:0000256" key="5">
    <source>
        <dbReference type="ARBA" id="ARBA00023002"/>
    </source>
</evidence>
<evidence type="ECO:0000256" key="3">
    <source>
        <dbReference type="ARBA" id="ARBA00022526"/>
    </source>
</evidence>
<comment type="pathway">
    <text evidence="1 8">Carbohydrate degradation; pentose phosphate pathway; D-ribulose 5-phosphate from D-glucose 6-phosphate (oxidative stage): step 1/3.</text>
</comment>
<reference evidence="11 12" key="1">
    <citation type="journal article" date="2024" name="Nat. Commun.">
        <title>Phylogenomics reveals the evolutionary origins of lichenization in chlorophyte algae.</title>
        <authorList>
            <person name="Puginier C."/>
            <person name="Libourel C."/>
            <person name="Otte J."/>
            <person name="Skaloud P."/>
            <person name="Haon M."/>
            <person name="Grisel S."/>
            <person name="Petersen M."/>
            <person name="Berrin J.G."/>
            <person name="Delaux P.M."/>
            <person name="Dal Grande F."/>
            <person name="Keller J."/>
        </authorList>
    </citation>
    <scope>NUCLEOTIDE SEQUENCE [LARGE SCALE GENOMIC DNA]</scope>
    <source>
        <strain evidence="11 12">SAG 2043</strain>
    </source>
</reference>
<evidence type="ECO:0000256" key="6">
    <source>
        <dbReference type="ARBA" id="ARBA00023277"/>
    </source>
</evidence>
<organism evidence="11 12">
    <name type="scientific">[Myrmecia] bisecta</name>
    <dbReference type="NCBI Taxonomy" id="41462"/>
    <lineage>
        <taxon>Eukaryota</taxon>
        <taxon>Viridiplantae</taxon>
        <taxon>Chlorophyta</taxon>
        <taxon>core chlorophytes</taxon>
        <taxon>Trebouxiophyceae</taxon>
        <taxon>Trebouxiales</taxon>
        <taxon>Trebouxiaceae</taxon>
        <taxon>Myrmecia</taxon>
    </lineage>
</organism>
<comment type="function">
    <text evidence="8">Catalyzes the rate-limiting step of the oxidative pentose-phosphate pathway, which represents a route for the dissimilation of carbohydrates besides glycolysis.</text>
</comment>
<dbReference type="HAMAP" id="MF_00966">
    <property type="entry name" value="G6PD"/>
    <property type="match status" value="1"/>
</dbReference>
<dbReference type="InterPro" id="IPR022675">
    <property type="entry name" value="G6P_DH_C"/>
</dbReference>
<evidence type="ECO:0000256" key="7">
    <source>
        <dbReference type="ARBA" id="ARBA00048749"/>
    </source>
</evidence>
<dbReference type="Pfam" id="PF00479">
    <property type="entry name" value="G6PD_N"/>
    <property type="match status" value="1"/>
</dbReference>
<feature type="domain" description="Glucose-6-phosphate dehydrogenase C-terminal" evidence="10">
    <location>
        <begin position="149"/>
        <end position="434"/>
    </location>
</feature>
<evidence type="ECO:0000313" key="12">
    <source>
        <dbReference type="Proteomes" id="UP001489004"/>
    </source>
</evidence>
<feature type="domain" description="Glucose-6-phosphate dehydrogenase NAD-binding" evidence="9">
    <location>
        <begin position="39"/>
        <end position="147"/>
    </location>
</feature>
<dbReference type="EC" id="1.1.1.49" evidence="8"/>
<dbReference type="GO" id="GO:0050661">
    <property type="term" value="F:NADP binding"/>
    <property type="evidence" value="ECO:0007669"/>
    <property type="project" value="InterPro"/>
</dbReference>
<dbReference type="GO" id="GO:0004345">
    <property type="term" value="F:glucose-6-phosphate dehydrogenase activity"/>
    <property type="evidence" value="ECO:0007669"/>
    <property type="project" value="UniProtKB-EC"/>
</dbReference>
<keyword evidence="3 8" id="KW-0313">Glucose metabolism</keyword>
<dbReference type="PIRSF" id="PIRSF000110">
    <property type="entry name" value="G6PD"/>
    <property type="match status" value="1"/>
</dbReference>
<comment type="catalytic activity">
    <reaction evidence="7 8">
        <text>D-glucose 6-phosphate + NADP(+) = 6-phospho-D-glucono-1,5-lactone + NADPH + H(+)</text>
        <dbReference type="Rhea" id="RHEA:15841"/>
        <dbReference type="ChEBI" id="CHEBI:15378"/>
        <dbReference type="ChEBI" id="CHEBI:57783"/>
        <dbReference type="ChEBI" id="CHEBI:57955"/>
        <dbReference type="ChEBI" id="CHEBI:58349"/>
        <dbReference type="ChEBI" id="CHEBI:61548"/>
        <dbReference type="EC" id="1.1.1.49"/>
    </reaction>
</comment>
<dbReference type="GO" id="GO:0009051">
    <property type="term" value="P:pentose-phosphate shunt, oxidative branch"/>
    <property type="evidence" value="ECO:0007669"/>
    <property type="project" value="UniProtKB-ARBA"/>
</dbReference>
<keyword evidence="5 8" id="KW-0560">Oxidoreductase</keyword>
<dbReference type="PROSITE" id="PS00069">
    <property type="entry name" value="G6P_DEHYDROGENASE"/>
    <property type="match status" value="1"/>
</dbReference>
<evidence type="ECO:0000259" key="10">
    <source>
        <dbReference type="Pfam" id="PF02781"/>
    </source>
</evidence>
<evidence type="ECO:0000256" key="8">
    <source>
        <dbReference type="RuleBase" id="RU362120"/>
    </source>
</evidence>
<comment type="caution">
    <text evidence="11">The sequence shown here is derived from an EMBL/GenBank/DDBJ whole genome shotgun (WGS) entry which is preliminary data.</text>
</comment>
<dbReference type="PANTHER" id="PTHR23429:SF0">
    <property type="entry name" value="GLUCOSE-6-PHOSPHATE 1-DEHYDROGENASE"/>
    <property type="match status" value="1"/>
</dbReference>
<dbReference type="InterPro" id="IPR036291">
    <property type="entry name" value="NAD(P)-bd_dom_sf"/>
</dbReference>
<dbReference type="GO" id="GO:0006006">
    <property type="term" value="P:glucose metabolic process"/>
    <property type="evidence" value="ECO:0007669"/>
    <property type="project" value="UniProtKB-KW"/>
</dbReference>
<dbReference type="Pfam" id="PF02781">
    <property type="entry name" value="G6PD_C"/>
    <property type="match status" value="1"/>
</dbReference>
<proteinExistence type="inferred from homology"/>
<dbReference type="NCBIfam" id="TIGR00871">
    <property type="entry name" value="zwf"/>
    <property type="match status" value="1"/>
</dbReference>